<dbReference type="AlphaFoldDB" id="A0A2V5HZ31"/>
<protein>
    <submittedName>
        <fullName evidence="1">Uncharacterized protein</fullName>
    </submittedName>
</protein>
<dbReference type="Proteomes" id="UP000248817">
    <property type="component" value="Unassembled WGS sequence"/>
</dbReference>
<dbReference type="EMBL" id="KZ825527">
    <property type="protein sequence ID" value="PYI29738.1"/>
    <property type="molecule type" value="Genomic_DNA"/>
</dbReference>
<proteinExistence type="predicted"/>
<accession>A0A2V5HZ31</accession>
<keyword evidence="2" id="KW-1185">Reference proteome</keyword>
<name>A0A2V5HZ31_9EURO</name>
<reference evidence="1 2" key="1">
    <citation type="submission" date="2018-02" db="EMBL/GenBank/DDBJ databases">
        <title>The genomes of Aspergillus section Nigri reveals drivers in fungal speciation.</title>
        <authorList>
            <consortium name="DOE Joint Genome Institute"/>
            <person name="Vesth T.C."/>
            <person name="Nybo J."/>
            <person name="Theobald S."/>
            <person name="Brandl J."/>
            <person name="Frisvad J.C."/>
            <person name="Nielsen K.F."/>
            <person name="Lyhne E.K."/>
            <person name="Kogle M.E."/>
            <person name="Kuo A."/>
            <person name="Riley R."/>
            <person name="Clum A."/>
            <person name="Nolan M."/>
            <person name="Lipzen A."/>
            <person name="Salamov A."/>
            <person name="Henrissat B."/>
            <person name="Wiebenga A."/>
            <person name="De vries R.P."/>
            <person name="Grigoriev I.V."/>
            <person name="Mortensen U.H."/>
            <person name="Andersen M.R."/>
            <person name="Baker S.E."/>
        </authorList>
    </citation>
    <scope>NUCLEOTIDE SEQUENCE [LARGE SCALE GENOMIC DNA]</scope>
    <source>
        <strain evidence="1 2">CBS 114.80</strain>
    </source>
</reference>
<evidence type="ECO:0000313" key="2">
    <source>
        <dbReference type="Proteomes" id="UP000248817"/>
    </source>
</evidence>
<evidence type="ECO:0000313" key="1">
    <source>
        <dbReference type="EMBL" id="PYI29738.1"/>
    </source>
</evidence>
<sequence>MVMPPAPRHCFFFLIRPGLWCCFRSHLHRIGVVQRGALLYSMGGIFYMSRVTSFQSCVEVENCDGIGQSGD</sequence>
<gene>
    <name evidence="1" type="ORF">BP00DRAFT_226979</name>
</gene>
<organism evidence="1 2">
    <name type="scientific">Aspergillus indologenus CBS 114.80</name>
    <dbReference type="NCBI Taxonomy" id="1450541"/>
    <lineage>
        <taxon>Eukaryota</taxon>
        <taxon>Fungi</taxon>
        <taxon>Dikarya</taxon>
        <taxon>Ascomycota</taxon>
        <taxon>Pezizomycotina</taxon>
        <taxon>Eurotiomycetes</taxon>
        <taxon>Eurotiomycetidae</taxon>
        <taxon>Eurotiales</taxon>
        <taxon>Aspergillaceae</taxon>
        <taxon>Aspergillus</taxon>
        <taxon>Aspergillus subgen. Circumdati</taxon>
    </lineage>
</organism>